<dbReference type="PANTHER" id="PTHR34224:SF2">
    <property type="entry name" value="INTERACTOR OF CONSTITUTIVE ACTIVE ROPS 4"/>
    <property type="match status" value="1"/>
</dbReference>
<comment type="similarity">
    <text evidence="1">Belongs to the ICR family.</text>
</comment>
<dbReference type="AlphaFoldDB" id="A0A2G2ZYF9"/>
<reference evidence="4 5" key="2">
    <citation type="journal article" date="2017" name="Genome Biol.">
        <title>New reference genome sequences of hot pepper reveal the massive evolution of plant disease-resistance genes by retroduplication.</title>
        <authorList>
            <person name="Kim S."/>
            <person name="Park J."/>
            <person name="Yeom S.I."/>
            <person name="Kim Y.M."/>
            <person name="Seo E."/>
            <person name="Kim K.T."/>
            <person name="Kim M.S."/>
            <person name="Lee J.M."/>
            <person name="Cheong K."/>
            <person name="Shin H.S."/>
            <person name="Kim S.B."/>
            <person name="Han K."/>
            <person name="Lee J."/>
            <person name="Park M."/>
            <person name="Lee H.A."/>
            <person name="Lee H.Y."/>
            <person name="Lee Y."/>
            <person name="Oh S."/>
            <person name="Lee J.H."/>
            <person name="Choi E."/>
            <person name="Choi E."/>
            <person name="Lee S.E."/>
            <person name="Jeon J."/>
            <person name="Kim H."/>
            <person name="Choi G."/>
            <person name="Song H."/>
            <person name="Lee J."/>
            <person name="Lee S.C."/>
            <person name="Kwon J.K."/>
            <person name="Lee H.Y."/>
            <person name="Koo N."/>
            <person name="Hong Y."/>
            <person name="Kim R.W."/>
            <person name="Kang W.H."/>
            <person name="Huh J.H."/>
            <person name="Kang B.C."/>
            <person name="Yang T.J."/>
            <person name="Lee Y.H."/>
            <person name="Bennetzen J.L."/>
            <person name="Choi D."/>
        </authorList>
    </citation>
    <scope>NUCLEOTIDE SEQUENCE [LARGE SCALE GENOMIC DNA]</scope>
    <source>
        <strain evidence="5">cv. CM334</strain>
    </source>
</reference>
<evidence type="ECO:0000313" key="5">
    <source>
        <dbReference type="Proteomes" id="UP000222542"/>
    </source>
</evidence>
<evidence type="ECO:0000256" key="1">
    <source>
        <dbReference type="ARBA" id="ARBA00009778"/>
    </source>
</evidence>
<keyword evidence="5" id="KW-1185">Reference proteome</keyword>
<dbReference type="Proteomes" id="UP000222542">
    <property type="component" value="Unassembled WGS sequence"/>
</dbReference>
<dbReference type="EMBL" id="AYRZ02000003">
    <property type="protein sequence ID" value="PHT87005.1"/>
    <property type="molecule type" value="Genomic_DNA"/>
</dbReference>
<comment type="caution">
    <text evidence="4">The sequence shown here is derived from an EMBL/GenBank/DDBJ whole genome shotgun (WGS) entry which is preliminary data.</text>
</comment>
<proteinExistence type="inferred from homology"/>
<organism evidence="4 5">
    <name type="scientific">Capsicum annuum</name>
    <name type="common">Capsicum pepper</name>
    <dbReference type="NCBI Taxonomy" id="4072"/>
    <lineage>
        <taxon>Eukaryota</taxon>
        <taxon>Viridiplantae</taxon>
        <taxon>Streptophyta</taxon>
        <taxon>Embryophyta</taxon>
        <taxon>Tracheophyta</taxon>
        <taxon>Spermatophyta</taxon>
        <taxon>Magnoliopsida</taxon>
        <taxon>eudicotyledons</taxon>
        <taxon>Gunneridae</taxon>
        <taxon>Pentapetalae</taxon>
        <taxon>asterids</taxon>
        <taxon>lamiids</taxon>
        <taxon>Solanales</taxon>
        <taxon>Solanaceae</taxon>
        <taxon>Solanoideae</taxon>
        <taxon>Capsiceae</taxon>
        <taxon>Capsicum</taxon>
    </lineage>
</organism>
<feature type="coiled-coil region" evidence="3">
    <location>
        <begin position="1"/>
        <end position="70"/>
    </location>
</feature>
<evidence type="ECO:0000256" key="2">
    <source>
        <dbReference type="ARBA" id="ARBA00023054"/>
    </source>
</evidence>
<gene>
    <name evidence="4" type="ORF">T459_09111</name>
</gene>
<dbReference type="SMR" id="A0A2G2ZYF9"/>
<dbReference type="InterPro" id="IPR029688">
    <property type="entry name" value="ICR"/>
</dbReference>
<evidence type="ECO:0000313" key="4">
    <source>
        <dbReference type="EMBL" id="PHT87005.1"/>
    </source>
</evidence>
<dbReference type="STRING" id="4072.A0A2G2ZYF9"/>
<accession>A0A2G2ZYF9</accession>
<evidence type="ECO:0000256" key="3">
    <source>
        <dbReference type="SAM" id="Coils"/>
    </source>
</evidence>
<dbReference type="PANTHER" id="PTHR34224">
    <property type="entry name" value="INTERACTOR OF CONSTITUTIVE ACTIVE ROPS 2, CHLOROPLASTIC-RELATED"/>
    <property type="match status" value="1"/>
</dbReference>
<dbReference type="Gramene" id="PHT87005">
    <property type="protein sequence ID" value="PHT87005"/>
    <property type="gene ID" value="T459_09111"/>
</dbReference>
<sequence>MNNLKKELNEMTREISSTKAIAEEMNLKFKQVTQEPETITNDASKLNEKLEATEKVKEELEIEMKKHRVQTEQ</sequence>
<reference evidence="4 5" key="1">
    <citation type="journal article" date="2014" name="Nat. Genet.">
        <title>Genome sequence of the hot pepper provides insights into the evolution of pungency in Capsicum species.</title>
        <authorList>
            <person name="Kim S."/>
            <person name="Park M."/>
            <person name="Yeom S.I."/>
            <person name="Kim Y.M."/>
            <person name="Lee J.M."/>
            <person name="Lee H.A."/>
            <person name="Seo E."/>
            <person name="Choi J."/>
            <person name="Cheong K."/>
            <person name="Kim K.T."/>
            <person name="Jung K."/>
            <person name="Lee G.W."/>
            <person name="Oh S.K."/>
            <person name="Bae C."/>
            <person name="Kim S.B."/>
            <person name="Lee H.Y."/>
            <person name="Kim S.Y."/>
            <person name="Kim M.S."/>
            <person name="Kang B.C."/>
            <person name="Jo Y.D."/>
            <person name="Yang H.B."/>
            <person name="Jeong H.J."/>
            <person name="Kang W.H."/>
            <person name="Kwon J.K."/>
            <person name="Shin C."/>
            <person name="Lim J.Y."/>
            <person name="Park J.H."/>
            <person name="Huh J.H."/>
            <person name="Kim J.S."/>
            <person name="Kim B.D."/>
            <person name="Cohen O."/>
            <person name="Paran I."/>
            <person name="Suh M.C."/>
            <person name="Lee S.B."/>
            <person name="Kim Y.K."/>
            <person name="Shin Y."/>
            <person name="Noh S.J."/>
            <person name="Park J."/>
            <person name="Seo Y.S."/>
            <person name="Kwon S.Y."/>
            <person name="Kim H.A."/>
            <person name="Park J.M."/>
            <person name="Kim H.J."/>
            <person name="Choi S.B."/>
            <person name="Bosland P.W."/>
            <person name="Reeves G."/>
            <person name="Jo S.H."/>
            <person name="Lee B.W."/>
            <person name="Cho H.T."/>
            <person name="Choi H.S."/>
            <person name="Lee M.S."/>
            <person name="Yu Y."/>
            <person name="Do Choi Y."/>
            <person name="Park B.S."/>
            <person name="van Deynze A."/>
            <person name="Ashrafi H."/>
            <person name="Hill T."/>
            <person name="Kim W.T."/>
            <person name="Pai H.S."/>
            <person name="Ahn H.K."/>
            <person name="Yeam I."/>
            <person name="Giovannoni J.J."/>
            <person name="Rose J.K."/>
            <person name="Sorensen I."/>
            <person name="Lee S.J."/>
            <person name="Kim R.W."/>
            <person name="Choi I.Y."/>
            <person name="Choi B.S."/>
            <person name="Lim J.S."/>
            <person name="Lee Y.H."/>
            <person name="Choi D."/>
        </authorList>
    </citation>
    <scope>NUCLEOTIDE SEQUENCE [LARGE SCALE GENOMIC DNA]</scope>
    <source>
        <strain evidence="5">cv. CM334</strain>
    </source>
</reference>
<keyword evidence="2 3" id="KW-0175">Coiled coil</keyword>
<name>A0A2G2ZYF9_CAPAN</name>
<protein>
    <submittedName>
        <fullName evidence="4">Uncharacterized protein</fullName>
    </submittedName>
</protein>